<evidence type="ECO:0000256" key="1">
    <source>
        <dbReference type="SAM" id="MobiDB-lite"/>
    </source>
</evidence>
<name>A0A915EN99_9BILA</name>
<evidence type="ECO:0000313" key="3">
    <source>
        <dbReference type="Proteomes" id="UP000887574"/>
    </source>
</evidence>
<feature type="compositionally biased region" description="Low complexity" evidence="1">
    <location>
        <begin position="281"/>
        <end position="292"/>
    </location>
</feature>
<feature type="signal peptide" evidence="2">
    <location>
        <begin position="1"/>
        <end position="17"/>
    </location>
</feature>
<evidence type="ECO:0000256" key="2">
    <source>
        <dbReference type="SAM" id="SignalP"/>
    </source>
</evidence>
<keyword evidence="2" id="KW-0732">Signal</keyword>
<organism evidence="3 4">
    <name type="scientific">Ditylenchus dipsaci</name>
    <dbReference type="NCBI Taxonomy" id="166011"/>
    <lineage>
        <taxon>Eukaryota</taxon>
        <taxon>Metazoa</taxon>
        <taxon>Ecdysozoa</taxon>
        <taxon>Nematoda</taxon>
        <taxon>Chromadorea</taxon>
        <taxon>Rhabditida</taxon>
        <taxon>Tylenchina</taxon>
        <taxon>Tylenchomorpha</taxon>
        <taxon>Sphaerularioidea</taxon>
        <taxon>Anguinidae</taxon>
        <taxon>Anguininae</taxon>
        <taxon>Ditylenchus</taxon>
    </lineage>
</organism>
<evidence type="ECO:0000313" key="4">
    <source>
        <dbReference type="WBParaSite" id="jg7694"/>
    </source>
</evidence>
<dbReference type="AlphaFoldDB" id="A0A915EN99"/>
<reference evidence="4" key="1">
    <citation type="submission" date="2022-11" db="UniProtKB">
        <authorList>
            <consortium name="WormBaseParasite"/>
        </authorList>
    </citation>
    <scope>IDENTIFICATION</scope>
</reference>
<dbReference type="WBParaSite" id="jg7694">
    <property type="protein sequence ID" value="jg7694"/>
    <property type="gene ID" value="jg7694"/>
</dbReference>
<feature type="chain" id="PRO_5037203080" evidence="2">
    <location>
        <begin position="18"/>
        <end position="478"/>
    </location>
</feature>
<dbReference type="Proteomes" id="UP000887574">
    <property type="component" value="Unplaced"/>
</dbReference>
<sequence length="478" mass="53705">MLYFFIPLSFLFGWTNASPSLPLGSAADSGLTIGSSAASKLLTHYAHNSFETAQTDDAGPEEWNRIALGNMKVSFHNNQMEAKMEDIVVRSDSNIILLPLPFFLGEDIAHITAEIPEAMVRLKVVDNFNVDLDQCNISITDMQIRLEKAYLLNLLLSPFHKILPRSLIHDSACELLAESLAKLRRRFAIELPLASIVPEKFLPYLISPNVSIFSQLESIVAHNEQLTASAIIDWTEMSSLASSSDGLSTETQASNLIKNAQLLAPEEDGSGTRNQDDKSRGNAGAGSSENSGLNAVSERLQLWLEDRLLNELMEHFKWDFEWMEENIPVDSPKLPKSTSAFLSTLCTNCYFLFKILSFKKKRKNIMKVVNPSRNIDAVKWNFPYRSRFARDRHSHGRWCFSKRLERFLQDLVKDMIMDVIWPGLKKEIENLSYSDGVQIPPYCGLLPQSARLHFDQGRLGASSALNLDELSLSSACNN</sequence>
<feature type="region of interest" description="Disordered" evidence="1">
    <location>
        <begin position="264"/>
        <end position="292"/>
    </location>
</feature>
<keyword evidence="3" id="KW-1185">Reference proteome</keyword>
<accession>A0A915EN99</accession>
<proteinExistence type="predicted"/>
<protein>
    <submittedName>
        <fullName evidence="4">Uncharacterized protein</fullName>
    </submittedName>
</protein>